<organism evidence="2 3">
    <name type="scientific">Heyndrickxia shackletonii</name>
    <dbReference type="NCBI Taxonomy" id="157838"/>
    <lineage>
        <taxon>Bacteria</taxon>
        <taxon>Bacillati</taxon>
        <taxon>Bacillota</taxon>
        <taxon>Bacilli</taxon>
        <taxon>Bacillales</taxon>
        <taxon>Bacillaceae</taxon>
        <taxon>Heyndrickxia</taxon>
    </lineage>
</organism>
<dbReference type="OrthoDB" id="2502371at2"/>
<evidence type="ECO:0000313" key="3">
    <source>
        <dbReference type="Proteomes" id="UP000051888"/>
    </source>
</evidence>
<dbReference type="PATRIC" id="fig|157838.3.peg.4058"/>
<dbReference type="Pfam" id="PF09664">
    <property type="entry name" value="DUF2399"/>
    <property type="match status" value="1"/>
</dbReference>
<evidence type="ECO:0000313" key="2">
    <source>
        <dbReference type="EMBL" id="KQL55263.1"/>
    </source>
</evidence>
<accession>A0A0Q3X0R6</accession>
<dbReference type="CDD" id="cd00188">
    <property type="entry name" value="TOPRIM"/>
    <property type="match status" value="1"/>
</dbReference>
<proteinExistence type="predicted"/>
<feature type="domain" description="DUF2399" evidence="1">
    <location>
        <begin position="291"/>
        <end position="370"/>
    </location>
</feature>
<evidence type="ECO:0000259" key="1">
    <source>
        <dbReference type="Pfam" id="PF09664"/>
    </source>
</evidence>
<dbReference type="RefSeq" id="WP_055741064.1">
    <property type="nucleotide sequence ID" value="NZ_JAAIWL010000005.1"/>
</dbReference>
<dbReference type="Proteomes" id="UP000051888">
    <property type="component" value="Unassembled WGS sequence"/>
</dbReference>
<reference evidence="2 3" key="1">
    <citation type="submission" date="2015-09" db="EMBL/GenBank/DDBJ databases">
        <title>Genome sequencing project for genomic taxonomy and phylogenomics of Bacillus-like bacteria.</title>
        <authorList>
            <person name="Liu B."/>
            <person name="Wang J."/>
            <person name="Zhu Y."/>
            <person name="Liu G."/>
            <person name="Chen Q."/>
            <person name="Chen Z."/>
            <person name="Lan J."/>
            <person name="Che J."/>
            <person name="Ge C."/>
            <person name="Shi H."/>
            <person name="Pan Z."/>
            <person name="Liu X."/>
        </authorList>
    </citation>
    <scope>NUCLEOTIDE SEQUENCE [LARGE SCALE GENOMIC DNA]</scope>
    <source>
        <strain evidence="2 3">LMG 18435</strain>
    </source>
</reference>
<dbReference type="InterPro" id="IPR024465">
    <property type="entry name" value="DUF2399"/>
</dbReference>
<dbReference type="AlphaFoldDB" id="A0A0Q3X0R6"/>
<comment type="caution">
    <text evidence="2">The sequence shown here is derived from an EMBL/GenBank/DDBJ whole genome shotgun (WGS) entry which is preliminary data.</text>
</comment>
<dbReference type="EMBL" id="LJJC01000004">
    <property type="protein sequence ID" value="KQL55263.1"/>
    <property type="molecule type" value="Genomic_DNA"/>
</dbReference>
<dbReference type="STRING" id="157838.AN964_18280"/>
<name>A0A0Q3X0R6_9BACI</name>
<sequence length="425" mass="50036">MINNAWKDYLYEYILLKNEELNLLDIRENNGIMDIPVVKKTARTRRTVAMLTVGVHNQNVPPDNLVKNFTSPKTKKPFELTNETYEWIRNGWIIREYRLAKDERTVKSEHYRMGLSLFQYKKQIEHDQETEKMESILEWKNQWNKIKKSPSSFNLRRKEILNRLKDILDEMVTADRINHSNSTWRFQKQLLFLHFLVAFYQISMVEHHFDWKQIGARYYRKIGGSKEFDSYKKEFIEGAEELLEYPLHLLGLSSLGTITPIYFTGPMHGESVSYDYGPIHATTDIAVFTEEFQTDAQVLWLVENRGILTRMAYEKDFLLDSKSLVLGIDGQLRSAHRRLIEQLVSNVKQVIIWTDVDEAGLTIAKNVGETVEKCQVIIKWIVPPLEVVVNVEEFKSRYEKAIQVQKEEQEQEIGGVEQWKKWISP</sequence>
<protein>
    <recommendedName>
        <fullName evidence="1">DUF2399 domain-containing protein</fullName>
    </recommendedName>
</protein>
<gene>
    <name evidence="2" type="ORF">AN964_18280</name>
</gene>
<keyword evidence="3" id="KW-1185">Reference proteome</keyword>